<accession>G5JDL7</accession>
<evidence type="ECO:0000313" key="2">
    <source>
        <dbReference type="Proteomes" id="UP000003477"/>
    </source>
</evidence>
<comment type="caution">
    <text evidence="1">The sequence shown here is derived from an EMBL/GenBank/DDBJ whole genome shotgun (WGS) entry which is preliminary data.</text>
</comment>
<organism evidence="1 2">
    <name type="scientific">Crocosphaera watsonii WH 0003</name>
    <dbReference type="NCBI Taxonomy" id="423471"/>
    <lineage>
        <taxon>Bacteria</taxon>
        <taxon>Bacillati</taxon>
        <taxon>Cyanobacteriota</taxon>
        <taxon>Cyanophyceae</taxon>
        <taxon>Oscillatoriophycideae</taxon>
        <taxon>Chroococcales</taxon>
        <taxon>Aphanothecaceae</taxon>
        <taxon>Crocosphaera</taxon>
    </lineage>
</organism>
<dbReference type="GeneID" id="88768813"/>
<sequence length="62" mass="7125">MNKSKIGQIGKELRNASEVVERMKMPGVTDWGLNRYLKELIPILQDINGLVDDLKKEVKDEQ</sequence>
<dbReference type="AlphaFoldDB" id="G5JDL7"/>
<reference evidence="1 2" key="1">
    <citation type="journal article" date="2011" name="Front. Microbiol.">
        <title>Two Strains of Crocosphaera watsonii with Highly Conserved Genomes are Distinguished by Strain-Specific Features.</title>
        <authorList>
            <person name="Bench S.R."/>
            <person name="Ilikchyan I.N."/>
            <person name="Tripp H.J."/>
            <person name="Zehr J.P."/>
        </authorList>
    </citation>
    <scope>NUCLEOTIDE SEQUENCE [LARGE SCALE GENOMIC DNA]</scope>
    <source>
        <strain evidence="1 2">WH 0003</strain>
    </source>
</reference>
<dbReference type="PATRIC" id="fig|423471.3.peg.5145"/>
<proteinExistence type="predicted"/>
<dbReference type="Proteomes" id="UP000003477">
    <property type="component" value="Unassembled WGS sequence"/>
</dbReference>
<evidence type="ECO:0000313" key="1">
    <source>
        <dbReference type="EMBL" id="EHJ09718.1"/>
    </source>
</evidence>
<name>G5JDL7_CROWT</name>
<gene>
    <name evidence="1" type="ORF">CWATWH0003_5509</name>
</gene>
<protein>
    <submittedName>
        <fullName evidence="1">Uncharacterized protein</fullName>
    </submittedName>
</protein>
<dbReference type="EMBL" id="AESD01000864">
    <property type="protein sequence ID" value="EHJ09718.1"/>
    <property type="molecule type" value="Genomic_DNA"/>
</dbReference>
<dbReference type="RefSeq" id="WP_007313250.1">
    <property type="nucleotide sequence ID" value="NZ_AESD01000864.1"/>
</dbReference>